<reference evidence="3" key="1">
    <citation type="journal article" date="2019" name="Int. J. Syst. Evol. Microbiol.">
        <title>The Global Catalogue of Microorganisms (GCM) 10K type strain sequencing project: providing services to taxonomists for standard genome sequencing and annotation.</title>
        <authorList>
            <consortium name="The Broad Institute Genomics Platform"/>
            <consortium name="The Broad Institute Genome Sequencing Center for Infectious Disease"/>
            <person name="Wu L."/>
            <person name="Ma J."/>
        </authorList>
    </citation>
    <scope>NUCLEOTIDE SEQUENCE [LARGE SCALE GENOMIC DNA]</scope>
    <source>
        <strain evidence="3">JCM 17656</strain>
    </source>
</reference>
<keyword evidence="3" id="KW-1185">Reference proteome</keyword>
<organism evidence="2 3">
    <name type="scientific">Streptomyces osmaniensis</name>
    <dbReference type="NCBI Taxonomy" id="593134"/>
    <lineage>
        <taxon>Bacteria</taxon>
        <taxon>Bacillati</taxon>
        <taxon>Actinomycetota</taxon>
        <taxon>Actinomycetes</taxon>
        <taxon>Kitasatosporales</taxon>
        <taxon>Streptomycetaceae</taxon>
        <taxon>Streptomyces</taxon>
    </lineage>
</organism>
<evidence type="ECO:0000313" key="3">
    <source>
        <dbReference type="Proteomes" id="UP001500707"/>
    </source>
</evidence>
<proteinExistence type="predicted"/>
<protein>
    <submittedName>
        <fullName evidence="2">Uncharacterized protein</fullName>
    </submittedName>
</protein>
<evidence type="ECO:0000256" key="1">
    <source>
        <dbReference type="SAM" id="MobiDB-lite"/>
    </source>
</evidence>
<dbReference type="EMBL" id="BAABCE010000005">
    <property type="protein sequence ID" value="GAA3544988.1"/>
    <property type="molecule type" value="Genomic_DNA"/>
</dbReference>
<name>A0ABP6W261_9ACTN</name>
<sequence length="93" mass="9681">MPPPHSPGSRPLWPFYLALSLPCDEGREITQQAGPGSHKGSQVARGLRVLLHDTCAARGGEPIRELPEQPVEEEAVADGPRCATGVEGAGGCG</sequence>
<gene>
    <name evidence="2" type="ORF">GCM10022295_28660</name>
</gene>
<accession>A0ABP6W261</accession>
<comment type="caution">
    <text evidence="2">The sequence shown here is derived from an EMBL/GenBank/DDBJ whole genome shotgun (WGS) entry which is preliminary data.</text>
</comment>
<dbReference type="Proteomes" id="UP001500707">
    <property type="component" value="Unassembled WGS sequence"/>
</dbReference>
<evidence type="ECO:0000313" key="2">
    <source>
        <dbReference type="EMBL" id="GAA3544988.1"/>
    </source>
</evidence>
<feature type="region of interest" description="Disordered" evidence="1">
    <location>
        <begin position="60"/>
        <end position="93"/>
    </location>
</feature>